<proteinExistence type="predicted"/>
<name>J7L5K0_NOCAA</name>
<gene>
    <name evidence="2" type="ordered locus">B005_1532</name>
</gene>
<dbReference type="STRING" id="1205910.B005_1532"/>
<dbReference type="Proteomes" id="UP000003779">
    <property type="component" value="Chromosome"/>
</dbReference>
<organism evidence="2 3">
    <name type="scientific">Nocardiopsis alba (strain ATCC BAA-2165 / BE74)</name>
    <dbReference type="NCBI Taxonomy" id="1205910"/>
    <lineage>
        <taxon>Bacteria</taxon>
        <taxon>Bacillati</taxon>
        <taxon>Actinomycetota</taxon>
        <taxon>Actinomycetes</taxon>
        <taxon>Streptosporangiales</taxon>
        <taxon>Nocardiopsidaceae</taxon>
        <taxon>Nocardiopsis</taxon>
    </lineage>
</organism>
<reference evidence="3" key="2">
    <citation type="submission" date="2012-08" db="EMBL/GenBank/DDBJ databases">
        <title>Whole-genome sequence of Nocardiopsis alba strain ATCC BAA-2165 associated with honeybees.</title>
        <authorList>
            <person name="Qiao J."/>
            <person name="Chen L."/>
            <person name="Li Y."/>
            <person name="Wang J."/>
            <person name="Zhang W."/>
            <person name="Chen S."/>
        </authorList>
    </citation>
    <scope>NUCLEOTIDE SEQUENCE [LARGE SCALE GENOMIC DNA]</scope>
    <source>
        <strain evidence="3">ATCC BAA-2165 / BE74</strain>
    </source>
</reference>
<dbReference type="KEGG" id="nal:B005_1532"/>
<accession>J7L5K0</accession>
<evidence type="ECO:0000313" key="3">
    <source>
        <dbReference type="Proteomes" id="UP000003779"/>
    </source>
</evidence>
<dbReference type="EMBL" id="CP003788">
    <property type="protein sequence ID" value="AFR05742.1"/>
    <property type="molecule type" value="Genomic_DNA"/>
</dbReference>
<dbReference type="HOGENOM" id="CLU_3045822_0_0_11"/>
<sequence>MGSRVRGRSGGYPRGTRFGCRSDVENGLFGMGERGRTEPGYEVYGEFGSDHPRG</sequence>
<feature type="region of interest" description="Disordered" evidence="1">
    <location>
        <begin position="25"/>
        <end position="54"/>
    </location>
</feature>
<reference evidence="2 3" key="1">
    <citation type="journal article" date="2012" name="J. Bacteriol.">
        <title>Whole-Genome Sequence of Nocardiopsis alba Strain ATCC BAA-2165, Associated with Honeybees.</title>
        <authorList>
            <person name="Qiao J."/>
            <person name="Chen L."/>
            <person name="Li Y."/>
            <person name="Wang J."/>
            <person name="Zhang W."/>
            <person name="Chen S."/>
        </authorList>
    </citation>
    <scope>NUCLEOTIDE SEQUENCE [LARGE SCALE GENOMIC DNA]</scope>
    <source>
        <strain evidence="3">ATCC BAA-2165 / BE74</strain>
    </source>
</reference>
<evidence type="ECO:0000256" key="1">
    <source>
        <dbReference type="SAM" id="MobiDB-lite"/>
    </source>
</evidence>
<dbReference type="AlphaFoldDB" id="J7L5K0"/>
<protein>
    <submittedName>
        <fullName evidence="2">Uncharacterized protein</fullName>
    </submittedName>
</protein>
<evidence type="ECO:0000313" key="2">
    <source>
        <dbReference type="EMBL" id="AFR05742.1"/>
    </source>
</evidence>